<keyword evidence="2" id="KW-1185">Reference proteome</keyword>
<protein>
    <submittedName>
        <fullName evidence="1">Uncharacterized protein</fullName>
    </submittedName>
</protein>
<gene>
    <name evidence="1" type="ORF">A2U01_0014475</name>
</gene>
<accession>A0A392N1Q7</accession>
<evidence type="ECO:0000313" key="1">
    <source>
        <dbReference type="EMBL" id="MCH93523.1"/>
    </source>
</evidence>
<proteinExistence type="predicted"/>
<dbReference type="Proteomes" id="UP000265520">
    <property type="component" value="Unassembled WGS sequence"/>
</dbReference>
<comment type="caution">
    <text evidence="1">The sequence shown here is derived from an EMBL/GenBank/DDBJ whole genome shotgun (WGS) entry which is preliminary data.</text>
</comment>
<dbReference type="AlphaFoldDB" id="A0A392N1Q7"/>
<name>A0A392N1Q7_9FABA</name>
<evidence type="ECO:0000313" key="2">
    <source>
        <dbReference type="Proteomes" id="UP000265520"/>
    </source>
</evidence>
<organism evidence="1 2">
    <name type="scientific">Trifolium medium</name>
    <dbReference type="NCBI Taxonomy" id="97028"/>
    <lineage>
        <taxon>Eukaryota</taxon>
        <taxon>Viridiplantae</taxon>
        <taxon>Streptophyta</taxon>
        <taxon>Embryophyta</taxon>
        <taxon>Tracheophyta</taxon>
        <taxon>Spermatophyta</taxon>
        <taxon>Magnoliopsida</taxon>
        <taxon>eudicotyledons</taxon>
        <taxon>Gunneridae</taxon>
        <taxon>Pentapetalae</taxon>
        <taxon>rosids</taxon>
        <taxon>fabids</taxon>
        <taxon>Fabales</taxon>
        <taxon>Fabaceae</taxon>
        <taxon>Papilionoideae</taxon>
        <taxon>50 kb inversion clade</taxon>
        <taxon>NPAAA clade</taxon>
        <taxon>Hologalegina</taxon>
        <taxon>IRL clade</taxon>
        <taxon>Trifolieae</taxon>
        <taxon>Trifolium</taxon>
    </lineage>
</organism>
<dbReference type="EMBL" id="LXQA010025144">
    <property type="protein sequence ID" value="MCH93523.1"/>
    <property type="molecule type" value="Genomic_DNA"/>
</dbReference>
<feature type="non-terminal residue" evidence="1">
    <location>
        <position position="63"/>
    </location>
</feature>
<reference evidence="1 2" key="1">
    <citation type="journal article" date="2018" name="Front. Plant Sci.">
        <title>Red Clover (Trifolium pratense) and Zigzag Clover (T. medium) - A Picture of Genomic Similarities and Differences.</title>
        <authorList>
            <person name="Dluhosova J."/>
            <person name="Istvanek J."/>
            <person name="Nedelnik J."/>
            <person name="Repkova J."/>
        </authorList>
    </citation>
    <scope>NUCLEOTIDE SEQUENCE [LARGE SCALE GENOMIC DNA]</scope>
    <source>
        <strain evidence="2">cv. 10/8</strain>
        <tissue evidence="1">Leaf</tissue>
    </source>
</reference>
<sequence>MCQLPRGTKLSVLGNRHLPFTIPLVLSNQHEASETEPEASPFIRTQVSGGSTAIFGIWREDAE</sequence>